<dbReference type="AlphaFoldDB" id="A0A212AIE9"/>
<sequence length="270" mass="28164">MADTPSLTDSLIPLQGAENVRDLGGYAVVGGGTTQWRRVLRGDGLHALTPDDLRSLHDLGVRSVIDLRGPAELARQPSPYATRASTAASLSDGTAANPSASPSDGISYANVPLFEKLSPIDMAVSDGSYTLLGRYLEAIDQCGTRIAEVLTRIAVAEPGVVLFHCTVGKDRTGLIAGLLLSLVGVAPDTVVEDYALTERIAGPLLAGFRAAALERGLPPAQVDELLSSPPAAMAGVLAHIDARYGGVAAYLTANGVDATVQERLKERLTR</sequence>
<dbReference type="RefSeq" id="WP_035743894.1">
    <property type="nucleotide sequence ID" value="NZ_CALUEG010000018.1"/>
</dbReference>
<evidence type="ECO:0000313" key="4">
    <source>
        <dbReference type="Proteomes" id="UP000196640"/>
    </source>
</evidence>
<comment type="caution">
    <text evidence="3">The sequence shown here is derived from an EMBL/GenBank/DDBJ whole genome shotgun (WGS) entry which is preliminary data.</text>
</comment>
<organism evidence="3 4">
    <name type="scientific">Haematobacter missouriensis</name>
    <dbReference type="NCBI Taxonomy" id="366616"/>
    <lineage>
        <taxon>Bacteria</taxon>
        <taxon>Pseudomonadati</taxon>
        <taxon>Pseudomonadota</taxon>
        <taxon>Alphaproteobacteria</taxon>
        <taxon>Rhodobacterales</taxon>
        <taxon>Paracoccaceae</taxon>
        <taxon>Haematobacter</taxon>
    </lineage>
</organism>
<dbReference type="Proteomes" id="UP000214673">
    <property type="component" value="Unassembled WGS sequence"/>
</dbReference>
<gene>
    <name evidence="3" type="ORF">CDV52_18560</name>
    <name evidence="2" type="ORF">CDV53_02240</name>
</gene>
<dbReference type="InterPro" id="IPR029021">
    <property type="entry name" value="Prot-tyrosine_phosphatase-like"/>
</dbReference>
<dbReference type="OrthoDB" id="1188001at2"/>
<keyword evidence="5" id="KW-1185">Reference proteome</keyword>
<accession>A0A212AIE9</accession>
<reference evidence="4 5" key="1">
    <citation type="submission" date="2016-11" db="EMBL/GenBank/DDBJ databases">
        <title>Comparison of Traditional DNA-DNA Hybridization with In Silico Genomic Analysis.</title>
        <authorList>
            <person name="Nicholson A.C."/>
            <person name="Sammons S."/>
            <person name="Humrighouse B.W."/>
            <person name="Graziano J."/>
            <person name="Lasker B."/>
            <person name="Whitney A.M."/>
            <person name="Mcquiston J.R."/>
        </authorList>
    </citation>
    <scope>NUCLEOTIDE SEQUENCE [LARGE SCALE GENOMIC DNA]</scope>
    <source>
        <strain evidence="2 5">H1892</strain>
        <strain evidence="3 4">H2381</strain>
    </source>
</reference>
<dbReference type="InterPro" id="IPR016130">
    <property type="entry name" value="Tyr_Pase_AS"/>
</dbReference>
<name>A0A212AIE9_9RHOB</name>
<evidence type="ECO:0000313" key="3">
    <source>
        <dbReference type="EMBL" id="OWJ81270.1"/>
    </source>
</evidence>
<dbReference type="EMBL" id="NIPV01000008">
    <property type="protein sequence ID" value="OWJ79126.1"/>
    <property type="molecule type" value="Genomic_DNA"/>
</dbReference>
<evidence type="ECO:0000313" key="5">
    <source>
        <dbReference type="Proteomes" id="UP000214673"/>
    </source>
</evidence>
<dbReference type="SUPFAM" id="SSF52799">
    <property type="entry name" value="(Phosphotyrosine protein) phosphatases II"/>
    <property type="match status" value="1"/>
</dbReference>
<dbReference type="EMBL" id="NIPX01000044">
    <property type="protein sequence ID" value="OWJ81270.1"/>
    <property type="molecule type" value="Genomic_DNA"/>
</dbReference>
<dbReference type="Pfam" id="PF13350">
    <property type="entry name" value="Y_phosphatase3"/>
    <property type="match status" value="1"/>
</dbReference>
<evidence type="ECO:0000313" key="2">
    <source>
        <dbReference type="EMBL" id="OWJ79126.1"/>
    </source>
</evidence>
<dbReference type="Gene3D" id="3.90.190.10">
    <property type="entry name" value="Protein tyrosine phosphatase superfamily"/>
    <property type="match status" value="1"/>
</dbReference>
<dbReference type="STRING" id="366616.CG51_00405"/>
<comment type="similarity">
    <text evidence="1">Belongs to the protein-tyrosine phosphatase family.</text>
</comment>
<dbReference type="PANTHER" id="PTHR31126">
    <property type="entry name" value="TYROSINE-PROTEIN PHOSPHATASE"/>
    <property type="match status" value="1"/>
</dbReference>
<dbReference type="PANTHER" id="PTHR31126:SF1">
    <property type="entry name" value="TYROSINE SPECIFIC PROTEIN PHOSPHATASES DOMAIN-CONTAINING PROTEIN"/>
    <property type="match status" value="1"/>
</dbReference>
<dbReference type="InterPro" id="IPR026893">
    <property type="entry name" value="Tyr/Ser_Pase_IphP-type"/>
</dbReference>
<dbReference type="Proteomes" id="UP000196640">
    <property type="component" value="Unassembled WGS sequence"/>
</dbReference>
<evidence type="ECO:0000256" key="1">
    <source>
        <dbReference type="ARBA" id="ARBA00009580"/>
    </source>
</evidence>
<dbReference type="GO" id="GO:0004721">
    <property type="term" value="F:phosphoprotein phosphatase activity"/>
    <property type="evidence" value="ECO:0007669"/>
    <property type="project" value="InterPro"/>
</dbReference>
<proteinExistence type="inferred from homology"/>
<protein>
    <submittedName>
        <fullName evidence="3">Protein-tyrosine-phosphatase</fullName>
    </submittedName>
</protein>
<dbReference type="PROSITE" id="PS00383">
    <property type="entry name" value="TYR_PHOSPHATASE_1"/>
    <property type="match status" value="1"/>
</dbReference>